<reference evidence="3" key="1">
    <citation type="submission" date="2017-02" db="EMBL/GenBank/DDBJ databases">
        <title>Natronthermophilus aegyptiacus gen. nov.,sp. nov., an aerobic, extremely halophilic alkalithermophilic archaeon isolated from the athalassohaline Wadi An Natrun, Egypt.</title>
        <authorList>
            <person name="Zhao B."/>
        </authorList>
    </citation>
    <scope>NUCLEOTIDE SEQUENCE [LARGE SCALE GENOMIC DNA]</scope>
    <source>
        <strain evidence="3">JW/NM-HA 15</strain>
    </source>
</reference>
<proteinExistence type="predicted"/>
<organism evidence="2 3">
    <name type="scientific">Natrarchaeobaculum aegyptiacum</name>
    <dbReference type="NCBI Taxonomy" id="745377"/>
    <lineage>
        <taxon>Archaea</taxon>
        <taxon>Methanobacteriati</taxon>
        <taxon>Methanobacteriota</taxon>
        <taxon>Stenosarchaea group</taxon>
        <taxon>Halobacteria</taxon>
        <taxon>Halobacteriales</taxon>
        <taxon>Natrialbaceae</taxon>
        <taxon>Natrarchaeobaculum</taxon>
    </lineage>
</organism>
<name>A0A2Z2HWA2_9EURY</name>
<keyword evidence="3" id="KW-1185">Reference proteome</keyword>
<sequence>MDSSPPRPTLPPRREPSSRRTVHERLAALEESQRVLERTLTGLAREAGVLVAGPCPRCSKAYMLGTGGMVHCPHCGNRLSI</sequence>
<feature type="compositionally biased region" description="Pro residues" evidence="1">
    <location>
        <begin position="1"/>
        <end position="11"/>
    </location>
</feature>
<dbReference type="AlphaFoldDB" id="A0A2Z2HWA2"/>
<evidence type="ECO:0000313" key="2">
    <source>
        <dbReference type="EMBL" id="ARS89847.1"/>
    </source>
</evidence>
<feature type="compositionally biased region" description="Basic and acidic residues" evidence="1">
    <location>
        <begin position="12"/>
        <end position="21"/>
    </location>
</feature>
<protein>
    <submittedName>
        <fullName evidence="2">Uncharacterized protein</fullName>
    </submittedName>
</protein>
<dbReference type="Proteomes" id="UP000250088">
    <property type="component" value="Chromosome"/>
</dbReference>
<dbReference type="EMBL" id="CP019893">
    <property type="protein sequence ID" value="ARS89847.1"/>
    <property type="molecule type" value="Genomic_DNA"/>
</dbReference>
<evidence type="ECO:0000313" key="3">
    <source>
        <dbReference type="Proteomes" id="UP000250088"/>
    </source>
</evidence>
<dbReference type="GeneID" id="32894199"/>
<feature type="region of interest" description="Disordered" evidence="1">
    <location>
        <begin position="1"/>
        <end position="21"/>
    </location>
</feature>
<accession>A0A2Z2HWA2</accession>
<dbReference type="RefSeq" id="WP_228434560.1">
    <property type="nucleotide sequence ID" value="NZ_CP019893.1"/>
</dbReference>
<evidence type="ECO:0000256" key="1">
    <source>
        <dbReference type="SAM" id="MobiDB-lite"/>
    </source>
</evidence>
<dbReference type="KEGG" id="naj:B1756_08925"/>
<gene>
    <name evidence="2" type="ORF">B1756_08925</name>
</gene>